<feature type="compositionally biased region" description="Low complexity" evidence="1">
    <location>
        <begin position="34"/>
        <end position="62"/>
    </location>
</feature>
<keyword evidence="4" id="KW-1185">Reference proteome</keyword>
<organism evidence="3 4">
    <name type="scientific">Chrysodeixis includens</name>
    <name type="common">Soybean looper</name>
    <name type="synonym">Pseudoplusia includens</name>
    <dbReference type="NCBI Taxonomy" id="689277"/>
    <lineage>
        <taxon>Eukaryota</taxon>
        <taxon>Metazoa</taxon>
        <taxon>Ecdysozoa</taxon>
        <taxon>Arthropoda</taxon>
        <taxon>Hexapoda</taxon>
        <taxon>Insecta</taxon>
        <taxon>Pterygota</taxon>
        <taxon>Neoptera</taxon>
        <taxon>Endopterygota</taxon>
        <taxon>Lepidoptera</taxon>
        <taxon>Glossata</taxon>
        <taxon>Ditrysia</taxon>
        <taxon>Noctuoidea</taxon>
        <taxon>Noctuidae</taxon>
        <taxon>Plusiinae</taxon>
        <taxon>Chrysodeixis</taxon>
    </lineage>
</organism>
<protein>
    <submittedName>
        <fullName evidence="3">Uncharacterized protein</fullName>
    </submittedName>
</protein>
<name>A0A9P0G1F6_CHRIL</name>
<evidence type="ECO:0000256" key="1">
    <source>
        <dbReference type="SAM" id="MobiDB-lite"/>
    </source>
</evidence>
<feature type="signal peptide" evidence="2">
    <location>
        <begin position="1"/>
        <end position="21"/>
    </location>
</feature>
<gene>
    <name evidence="3" type="ORF">CINC_LOCUS13053</name>
</gene>
<keyword evidence="2" id="KW-0732">Signal</keyword>
<evidence type="ECO:0000256" key="2">
    <source>
        <dbReference type="SAM" id="SignalP"/>
    </source>
</evidence>
<dbReference type="OrthoDB" id="7467262at2759"/>
<dbReference type="Proteomes" id="UP001154114">
    <property type="component" value="Chromosome 9"/>
</dbReference>
<sequence length="105" mass="11192">MAKTYTALFLVMVFALEVVICDDSKNTTTAVPETTTGSVASTTSTPEMTTSTTAAPTGTTPPQNAMEDFAEMLKNLPMTMVNAWADGAQAVESMVNSFLRTLFPE</sequence>
<accession>A0A9P0G1F6</accession>
<feature type="chain" id="PRO_5040376268" evidence="2">
    <location>
        <begin position="22"/>
        <end position="105"/>
    </location>
</feature>
<dbReference type="EMBL" id="LR824012">
    <property type="protein sequence ID" value="CAH0628825.1"/>
    <property type="molecule type" value="Genomic_DNA"/>
</dbReference>
<proteinExistence type="predicted"/>
<reference evidence="3" key="1">
    <citation type="submission" date="2021-12" db="EMBL/GenBank/DDBJ databases">
        <authorList>
            <person name="King R."/>
        </authorList>
    </citation>
    <scope>NUCLEOTIDE SEQUENCE</scope>
</reference>
<evidence type="ECO:0000313" key="4">
    <source>
        <dbReference type="Proteomes" id="UP001154114"/>
    </source>
</evidence>
<feature type="region of interest" description="Disordered" evidence="1">
    <location>
        <begin position="27"/>
        <end position="62"/>
    </location>
</feature>
<dbReference type="AlphaFoldDB" id="A0A9P0G1F6"/>
<evidence type="ECO:0000313" key="3">
    <source>
        <dbReference type="EMBL" id="CAH0628825.1"/>
    </source>
</evidence>